<gene>
    <name evidence="2" type="ORF">H1D41_10600</name>
</gene>
<feature type="domain" description="N-acetyltransferase" evidence="1">
    <location>
        <begin position="10"/>
        <end position="173"/>
    </location>
</feature>
<dbReference type="PANTHER" id="PTHR43792:SF1">
    <property type="entry name" value="N-ACETYLTRANSFERASE DOMAIN-CONTAINING PROTEIN"/>
    <property type="match status" value="1"/>
</dbReference>
<dbReference type="Pfam" id="PF13302">
    <property type="entry name" value="Acetyltransf_3"/>
    <property type="match status" value="1"/>
</dbReference>
<dbReference type="RefSeq" id="WP_228848880.1">
    <property type="nucleotide sequence ID" value="NZ_JADCKQ010000007.1"/>
</dbReference>
<dbReference type="GO" id="GO:0016747">
    <property type="term" value="F:acyltransferase activity, transferring groups other than amino-acyl groups"/>
    <property type="evidence" value="ECO:0007669"/>
    <property type="project" value="InterPro"/>
</dbReference>
<dbReference type="AlphaFoldDB" id="A0A8J7INK0"/>
<sequence length="179" mass="20422">MSEMVTTERLILRLPRESDFETYVRIWADPEVVRFIGGVPRSREKCREVWEKNLESWKSNGFGNWVIEERESGAVIGQVGFFYGERRLGSDFDVSPECGWVIAPEFSGKGYGSEAVLAAHLRMDDCSDGMRTVCMIELEHEASLHLARKAGYREMRRAEYQGAQLILMERKPDKAGLAP</sequence>
<dbReference type="PROSITE" id="PS51186">
    <property type="entry name" value="GNAT"/>
    <property type="match status" value="1"/>
</dbReference>
<evidence type="ECO:0000259" key="1">
    <source>
        <dbReference type="PROSITE" id="PS51186"/>
    </source>
</evidence>
<name>A0A8J7INK0_9RHOB</name>
<dbReference type="PANTHER" id="PTHR43792">
    <property type="entry name" value="GNAT FAMILY, PUTATIVE (AFU_ORTHOLOGUE AFUA_3G00765)-RELATED-RELATED"/>
    <property type="match status" value="1"/>
</dbReference>
<dbReference type="EMBL" id="JADCKQ010000007">
    <property type="protein sequence ID" value="MBI1494086.1"/>
    <property type="molecule type" value="Genomic_DNA"/>
</dbReference>
<dbReference type="Proteomes" id="UP000640583">
    <property type="component" value="Unassembled WGS sequence"/>
</dbReference>
<comment type="caution">
    <text evidence="2">The sequence shown here is derived from an EMBL/GenBank/DDBJ whole genome shotgun (WGS) entry which is preliminary data.</text>
</comment>
<dbReference type="Gene3D" id="3.40.630.30">
    <property type="match status" value="1"/>
</dbReference>
<organism evidence="2 3">
    <name type="scientific">Halocynthiibacter styelae</name>
    <dbReference type="NCBI Taxonomy" id="2761955"/>
    <lineage>
        <taxon>Bacteria</taxon>
        <taxon>Pseudomonadati</taxon>
        <taxon>Pseudomonadota</taxon>
        <taxon>Alphaproteobacteria</taxon>
        <taxon>Rhodobacterales</taxon>
        <taxon>Paracoccaceae</taxon>
        <taxon>Halocynthiibacter</taxon>
    </lineage>
</organism>
<protein>
    <submittedName>
        <fullName evidence="2">GNAT family N-acetyltransferase</fullName>
    </submittedName>
</protein>
<dbReference type="InterPro" id="IPR051531">
    <property type="entry name" value="N-acetyltransferase"/>
</dbReference>
<evidence type="ECO:0000313" key="3">
    <source>
        <dbReference type="Proteomes" id="UP000640583"/>
    </source>
</evidence>
<dbReference type="InterPro" id="IPR016181">
    <property type="entry name" value="Acyl_CoA_acyltransferase"/>
</dbReference>
<proteinExistence type="predicted"/>
<dbReference type="SUPFAM" id="SSF55729">
    <property type="entry name" value="Acyl-CoA N-acyltransferases (Nat)"/>
    <property type="match status" value="1"/>
</dbReference>
<dbReference type="InterPro" id="IPR000182">
    <property type="entry name" value="GNAT_dom"/>
</dbReference>
<accession>A0A8J7INK0</accession>
<keyword evidence="3" id="KW-1185">Reference proteome</keyword>
<evidence type="ECO:0000313" key="2">
    <source>
        <dbReference type="EMBL" id="MBI1494086.1"/>
    </source>
</evidence>
<reference evidence="2" key="1">
    <citation type="submission" date="2020-10" db="EMBL/GenBank/DDBJ databases">
        <title>Paenihalocynthiibacter styelae gen. nov., sp. nov., isolated from stalked sea squirt Styela clava.</title>
        <authorList>
            <person name="Kim Y.-O."/>
            <person name="Yoon J.-H."/>
        </authorList>
    </citation>
    <scope>NUCLEOTIDE SEQUENCE</scope>
    <source>
        <strain evidence="2">MYP1-1</strain>
    </source>
</reference>